<evidence type="ECO:0000256" key="8">
    <source>
        <dbReference type="SAM" id="MobiDB-lite"/>
    </source>
</evidence>
<keyword evidence="11" id="KW-1185">Reference proteome</keyword>
<feature type="transmembrane region" description="Helical" evidence="9">
    <location>
        <begin position="128"/>
        <end position="152"/>
    </location>
</feature>
<dbReference type="PANTHER" id="PTHR28293:SF1">
    <property type="entry name" value="NUCLEAR RIM PROTEIN 1"/>
    <property type="match status" value="1"/>
</dbReference>
<evidence type="ECO:0000256" key="1">
    <source>
        <dbReference type="ARBA" id="ARBA00004232"/>
    </source>
</evidence>
<gene>
    <name evidence="10" type="ORF">NADFUDRAFT_49937</name>
</gene>
<accession>A0A1E3PQD8</accession>
<evidence type="ECO:0000256" key="6">
    <source>
        <dbReference type="ARBA" id="ARBA00023136"/>
    </source>
</evidence>
<feature type="region of interest" description="Disordered" evidence="8">
    <location>
        <begin position="13"/>
        <end position="32"/>
    </location>
</feature>
<protein>
    <recommendedName>
        <fullName evidence="3">Nuclear rim protein 1</fullName>
    </recommendedName>
</protein>
<reference evidence="10 11" key="1">
    <citation type="journal article" date="2016" name="Proc. Natl. Acad. Sci. U.S.A.">
        <title>Comparative genomics of biotechnologically important yeasts.</title>
        <authorList>
            <person name="Riley R."/>
            <person name="Haridas S."/>
            <person name="Wolfe K.H."/>
            <person name="Lopes M.R."/>
            <person name="Hittinger C.T."/>
            <person name="Goeker M."/>
            <person name="Salamov A.A."/>
            <person name="Wisecaver J.H."/>
            <person name="Long T.M."/>
            <person name="Calvey C.H."/>
            <person name="Aerts A.L."/>
            <person name="Barry K.W."/>
            <person name="Choi C."/>
            <person name="Clum A."/>
            <person name="Coughlan A.Y."/>
            <person name="Deshpande S."/>
            <person name="Douglass A.P."/>
            <person name="Hanson S.J."/>
            <person name="Klenk H.-P."/>
            <person name="LaButti K.M."/>
            <person name="Lapidus A."/>
            <person name="Lindquist E.A."/>
            <person name="Lipzen A.M."/>
            <person name="Meier-Kolthoff J.P."/>
            <person name="Ohm R.A."/>
            <person name="Otillar R.P."/>
            <person name="Pangilinan J.L."/>
            <person name="Peng Y."/>
            <person name="Rokas A."/>
            <person name="Rosa C.A."/>
            <person name="Scheuner C."/>
            <person name="Sibirny A.A."/>
            <person name="Slot J.C."/>
            <person name="Stielow J.B."/>
            <person name="Sun H."/>
            <person name="Kurtzman C.P."/>
            <person name="Blackwell M."/>
            <person name="Grigoriev I.V."/>
            <person name="Jeffries T.W."/>
        </authorList>
    </citation>
    <scope>NUCLEOTIDE SEQUENCE [LARGE SCALE GENOMIC DNA]</scope>
    <source>
        <strain evidence="10 11">DSM 6958</strain>
    </source>
</reference>
<organism evidence="10 11">
    <name type="scientific">Nadsonia fulvescens var. elongata DSM 6958</name>
    <dbReference type="NCBI Taxonomy" id="857566"/>
    <lineage>
        <taxon>Eukaryota</taxon>
        <taxon>Fungi</taxon>
        <taxon>Dikarya</taxon>
        <taxon>Ascomycota</taxon>
        <taxon>Saccharomycotina</taxon>
        <taxon>Dipodascomycetes</taxon>
        <taxon>Dipodascales</taxon>
        <taxon>Dipodascales incertae sedis</taxon>
        <taxon>Nadsonia</taxon>
    </lineage>
</organism>
<keyword evidence="4 9" id="KW-0812">Transmembrane</keyword>
<dbReference type="Pfam" id="PF10332">
    <property type="entry name" value="DUF2418"/>
    <property type="match status" value="1"/>
</dbReference>
<evidence type="ECO:0000256" key="4">
    <source>
        <dbReference type="ARBA" id="ARBA00022692"/>
    </source>
</evidence>
<name>A0A1E3PQD8_9ASCO</name>
<dbReference type="EMBL" id="KV454407">
    <property type="protein sequence ID" value="ODQ67508.1"/>
    <property type="molecule type" value="Genomic_DNA"/>
</dbReference>
<evidence type="ECO:0000256" key="3">
    <source>
        <dbReference type="ARBA" id="ARBA00018310"/>
    </source>
</evidence>
<evidence type="ECO:0000256" key="9">
    <source>
        <dbReference type="SAM" id="Phobius"/>
    </source>
</evidence>
<dbReference type="InterPro" id="IPR018819">
    <property type="entry name" value="Nur1/Mug154"/>
</dbReference>
<evidence type="ECO:0000256" key="7">
    <source>
        <dbReference type="ARBA" id="ARBA00024979"/>
    </source>
</evidence>
<sequence>MINKNLSNEIRPQLEKLAKPKGSSSSRRPQKIVRKTPLSQRILAYPLDLYLSVNEKLDLIDWDGMSEKLSAPVGITGSLLVLICRLYFEATRSSPSSKLVFTRPRHSSGMLKHSKTTSYRQSERSSMVAVIISSLLFALLVISTINICYTFTHTRKYSLLSRPLDNPPDTPSASLIALNDEISSATDFIAGDKSDSDNNKTDYRRRKSLSPLLNLSVLRSVSPFSSSEEVRFPDTWQLNVWTPPLFNLALISYFSPLHVLLIFYLPLSVSTFITVPAVSLAVQLLINRFQILIKDKNIIYSEVLNEYDKKLVHPKLSIQRRDVSVGTDSGPAMFYPPAINHVFKIHDVRPNKTGPLYEHI</sequence>
<dbReference type="GO" id="GO:0031965">
    <property type="term" value="C:nuclear membrane"/>
    <property type="evidence" value="ECO:0007669"/>
    <property type="project" value="UniProtKB-SubCell"/>
</dbReference>
<evidence type="ECO:0000313" key="11">
    <source>
        <dbReference type="Proteomes" id="UP000095009"/>
    </source>
</evidence>
<dbReference type="GO" id="GO:0043007">
    <property type="term" value="P:maintenance of rDNA"/>
    <property type="evidence" value="ECO:0007669"/>
    <property type="project" value="TreeGrafter"/>
</dbReference>
<dbReference type="Proteomes" id="UP000095009">
    <property type="component" value="Unassembled WGS sequence"/>
</dbReference>
<comment type="similarity">
    <text evidence="2">Belongs to the NUR1 family.</text>
</comment>
<dbReference type="PANTHER" id="PTHR28293">
    <property type="entry name" value="NUCLEAR RIM PROTEIN 1"/>
    <property type="match status" value="1"/>
</dbReference>
<keyword evidence="6 9" id="KW-0472">Membrane</keyword>
<evidence type="ECO:0000256" key="2">
    <source>
        <dbReference type="ARBA" id="ARBA00007900"/>
    </source>
</evidence>
<comment type="subcellular location">
    <subcellularLocation>
        <location evidence="1">Nucleus membrane</location>
        <topology evidence="1">Multi-pass membrane protein</topology>
    </subcellularLocation>
</comment>
<keyword evidence="5 9" id="KW-1133">Transmembrane helix</keyword>
<dbReference type="GO" id="GO:0007096">
    <property type="term" value="P:regulation of exit from mitosis"/>
    <property type="evidence" value="ECO:0007669"/>
    <property type="project" value="TreeGrafter"/>
</dbReference>
<evidence type="ECO:0000256" key="5">
    <source>
        <dbReference type="ARBA" id="ARBA00022989"/>
    </source>
</evidence>
<dbReference type="STRING" id="857566.A0A1E3PQD8"/>
<comment type="function">
    <text evidence="7">Member of a perinuclear network that controls recombination at multiple loci to maintain genome stability. Required for rDNA repeat stability.</text>
</comment>
<proteinExistence type="inferred from homology"/>
<evidence type="ECO:0000313" key="10">
    <source>
        <dbReference type="EMBL" id="ODQ67508.1"/>
    </source>
</evidence>
<dbReference type="AlphaFoldDB" id="A0A1E3PQD8"/>
<feature type="transmembrane region" description="Helical" evidence="9">
    <location>
        <begin position="261"/>
        <end position="286"/>
    </location>
</feature>
<dbReference type="OrthoDB" id="3363151at2759"/>